<dbReference type="Gene3D" id="3.30.70.270">
    <property type="match status" value="1"/>
</dbReference>
<dbReference type="SUPFAM" id="SSF55781">
    <property type="entry name" value="GAF domain-like"/>
    <property type="match status" value="1"/>
</dbReference>
<dbReference type="Pfam" id="PF00563">
    <property type="entry name" value="EAL"/>
    <property type="match status" value="1"/>
</dbReference>
<dbReference type="InterPro" id="IPR000014">
    <property type="entry name" value="PAS"/>
</dbReference>
<name>A0A0U3NC82_9BURK</name>
<dbReference type="Gene3D" id="3.20.20.450">
    <property type="entry name" value="EAL domain"/>
    <property type="match status" value="1"/>
</dbReference>
<dbReference type="PATRIC" id="fig|76731.3.peg.1651"/>
<dbReference type="AlphaFoldDB" id="A0A0U3NC82"/>
<dbReference type="InterPro" id="IPR001633">
    <property type="entry name" value="EAL_dom"/>
</dbReference>
<dbReference type="NCBIfam" id="TIGR00229">
    <property type="entry name" value="sensory_box"/>
    <property type="match status" value="1"/>
</dbReference>
<dbReference type="PANTHER" id="PTHR44757">
    <property type="entry name" value="DIGUANYLATE CYCLASE DGCP"/>
    <property type="match status" value="1"/>
</dbReference>
<dbReference type="SMART" id="SM00091">
    <property type="entry name" value="PAS"/>
    <property type="match status" value="1"/>
</dbReference>
<dbReference type="Pfam" id="PF01590">
    <property type="entry name" value="GAF"/>
    <property type="match status" value="1"/>
</dbReference>
<dbReference type="SUPFAM" id="SSF55785">
    <property type="entry name" value="PYP-like sensor domain (PAS domain)"/>
    <property type="match status" value="1"/>
</dbReference>
<dbReference type="Pfam" id="PF00989">
    <property type="entry name" value="PAS"/>
    <property type="match status" value="1"/>
</dbReference>
<dbReference type="Gene3D" id="3.30.450.40">
    <property type="match status" value="1"/>
</dbReference>
<accession>A0A0U3NC82</accession>
<dbReference type="InterPro" id="IPR043128">
    <property type="entry name" value="Rev_trsase/Diguanyl_cyclase"/>
</dbReference>
<dbReference type="EMBL" id="CP013729">
    <property type="protein sequence ID" value="ALV06096.1"/>
    <property type="molecule type" value="Genomic_DNA"/>
</dbReference>
<dbReference type="SUPFAM" id="SSF141868">
    <property type="entry name" value="EAL domain-like"/>
    <property type="match status" value="1"/>
</dbReference>
<dbReference type="OrthoDB" id="9813903at2"/>
<dbReference type="SMART" id="SM00065">
    <property type="entry name" value="GAF"/>
    <property type="match status" value="1"/>
</dbReference>
<dbReference type="CDD" id="cd01948">
    <property type="entry name" value="EAL"/>
    <property type="match status" value="1"/>
</dbReference>
<dbReference type="InterPro" id="IPR035965">
    <property type="entry name" value="PAS-like_dom_sf"/>
</dbReference>
<dbReference type="SUPFAM" id="SSF55073">
    <property type="entry name" value="Nucleotide cyclase"/>
    <property type="match status" value="1"/>
</dbReference>
<dbReference type="Pfam" id="PF00990">
    <property type="entry name" value="GGDEF"/>
    <property type="match status" value="1"/>
</dbReference>
<reference evidence="1 2" key="1">
    <citation type="submission" date="2015-12" db="EMBL/GenBank/DDBJ databases">
        <title>Complete genome of Roseateles depolymerans KCTC 42856.</title>
        <authorList>
            <person name="Kim K.M."/>
        </authorList>
    </citation>
    <scope>NUCLEOTIDE SEQUENCE [LARGE SCALE GENOMIC DNA]</scope>
    <source>
        <strain evidence="1 2">KCTC 42856</strain>
    </source>
</reference>
<dbReference type="KEGG" id="rdp:RD2015_1611"/>
<dbReference type="Proteomes" id="UP000060699">
    <property type="component" value="Chromosome"/>
</dbReference>
<dbReference type="SMART" id="SM00267">
    <property type="entry name" value="GGDEF"/>
    <property type="match status" value="1"/>
</dbReference>
<gene>
    <name evidence="1" type="ORF">RD2015_1611</name>
</gene>
<proteinExistence type="predicted"/>
<dbReference type="PROSITE" id="PS50112">
    <property type="entry name" value="PAS"/>
    <property type="match status" value="1"/>
</dbReference>
<dbReference type="InterPro" id="IPR000160">
    <property type="entry name" value="GGDEF_dom"/>
</dbReference>
<dbReference type="SMART" id="SM00052">
    <property type="entry name" value="EAL"/>
    <property type="match status" value="1"/>
</dbReference>
<evidence type="ECO:0000313" key="2">
    <source>
        <dbReference type="Proteomes" id="UP000060699"/>
    </source>
</evidence>
<dbReference type="InterPro" id="IPR029016">
    <property type="entry name" value="GAF-like_dom_sf"/>
</dbReference>
<dbReference type="CDD" id="cd00130">
    <property type="entry name" value="PAS"/>
    <property type="match status" value="1"/>
</dbReference>
<dbReference type="GO" id="GO:0006355">
    <property type="term" value="P:regulation of DNA-templated transcription"/>
    <property type="evidence" value="ECO:0007669"/>
    <property type="project" value="InterPro"/>
</dbReference>
<dbReference type="PANTHER" id="PTHR44757:SF2">
    <property type="entry name" value="BIOFILM ARCHITECTURE MAINTENANCE PROTEIN MBAA"/>
    <property type="match status" value="1"/>
</dbReference>
<keyword evidence="2" id="KW-1185">Reference proteome</keyword>
<dbReference type="PROSITE" id="PS50887">
    <property type="entry name" value="GGDEF"/>
    <property type="match status" value="1"/>
</dbReference>
<dbReference type="InterPro" id="IPR003018">
    <property type="entry name" value="GAF"/>
</dbReference>
<dbReference type="InterPro" id="IPR052155">
    <property type="entry name" value="Biofilm_reg_signaling"/>
</dbReference>
<evidence type="ECO:0000313" key="1">
    <source>
        <dbReference type="EMBL" id="ALV06096.1"/>
    </source>
</evidence>
<dbReference type="CDD" id="cd01949">
    <property type="entry name" value="GGDEF"/>
    <property type="match status" value="1"/>
</dbReference>
<organism evidence="1 2">
    <name type="scientific">Roseateles depolymerans</name>
    <dbReference type="NCBI Taxonomy" id="76731"/>
    <lineage>
        <taxon>Bacteria</taxon>
        <taxon>Pseudomonadati</taxon>
        <taxon>Pseudomonadota</taxon>
        <taxon>Betaproteobacteria</taxon>
        <taxon>Burkholderiales</taxon>
        <taxon>Sphaerotilaceae</taxon>
        <taxon>Roseateles</taxon>
    </lineage>
</organism>
<dbReference type="InterPro" id="IPR013767">
    <property type="entry name" value="PAS_fold"/>
</dbReference>
<dbReference type="NCBIfam" id="TIGR00254">
    <property type="entry name" value="GGDEF"/>
    <property type="match status" value="1"/>
</dbReference>
<dbReference type="RefSeq" id="WP_058934445.1">
    <property type="nucleotide sequence ID" value="NZ_CP013729.1"/>
</dbReference>
<dbReference type="PROSITE" id="PS50883">
    <property type="entry name" value="EAL"/>
    <property type="match status" value="1"/>
</dbReference>
<dbReference type="STRING" id="76731.RD2015_1611"/>
<dbReference type="InterPro" id="IPR035919">
    <property type="entry name" value="EAL_sf"/>
</dbReference>
<dbReference type="Gene3D" id="3.30.450.20">
    <property type="entry name" value="PAS domain"/>
    <property type="match status" value="1"/>
</dbReference>
<protein>
    <submittedName>
        <fullName evidence="1">Putative signaling protein</fullName>
    </submittedName>
</protein>
<dbReference type="InterPro" id="IPR029787">
    <property type="entry name" value="Nucleotide_cyclase"/>
</dbReference>
<sequence>MKCPPVFANEQERLQALSEYGLSNDRPLPSLDQVVQLATHVFGMPMAAVNIVGSEHVFFAASAGLQGPGLDLSRNASFCAHAMAQDQVMVVEDATQDDRFHDNPLVTGPAHLRFYAGVPLRSPEGHPLGALCVLDSRAHHDFTDEDRGRLRDLAQMAADRLELRRVELSTEQARRPFDEFAMHSPTAVVRLDESGHIVTWNQAAASLFGYELSDGARLQMDLLVPQQDRLAIQALIAQTVRQGSTEGVFMPTNLRGRRRDGSEFLLGLSVFCWRDKGHWTLNAHLQDLTEHHRQSEERHRLAETDALTGLANRAHLYRCLEQILSQGRAAAVLMLDIDGFKDVNDTLGPALGDAVLRDIGRRLLQCSPPGATVARLGGDEFAILMPDEGQLAPAWALAQTALARIRAPLSVEGQAVRVDASCGVALAPLHAMEAVELICDADLALFRAKVLGRGQAFAYVPALRTEAAARRLYSIELHRAVSDGEFVLFYQPQIRLSDGQLTGAEALIRWQHPQRGLLSPAAFLPALETGPLAAVVGFWVLDEACAQAARWRSQGANEFRIGVNLFAAQFHVDDLVAQVTSALARHGLPAHALELEITENIALDQDGRVLSSLERLRALGVGIAFDDFGTGYASLSLLKSYPLSRLKIDRSFVQSMTESARDDSVVRALLDIARSFGLQTIAEGIEGADQHARLQQFGCEEGQGYLFGRPVSAAEFEERFGLAGLMAVAMK</sequence>